<dbReference type="PANTHER" id="PTHR22726:SF1">
    <property type="entry name" value="METALLOENDOPEPTIDASE OMA1, MITOCHONDRIAL"/>
    <property type="match status" value="1"/>
</dbReference>
<keyword evidence="1 6" id="KW-0645">Protease</keyword>
<dbReference type="Proteomes" id="UP001219956">
    <property type="component" value="Unassembled WGS sequence"/>
</dbReference>
<comment type="similarity">
    <text evidence="6">Belongs to the peptidase M48 family.</text>
</comment>
<feature type="signal peptide" evidence="7">
    <location>
        <begin position="1"/>
        <end position="27"/>
    </location>
</feature>
<evidence type="ECO:0000256" key="5">
    <source>
        <dbReference type="ARBA" id="ARBA00023049"/>
    </source>
</evidence>
<keyword evidence="2" id="KW-0479">Metal-binding</keyword>
<dbReference type="Gene3D" id="3.30.2010.10">
    <property type="entry name" value="Metalloproteases ('zincins'), catalytic domain"/>
    <property type="match status" value="1"/>
</dbReference>
<comment type="caution">
    <text evidence="9">The sequence shown here is derived from an EMBL/GenBank/DDBJ whole genome shotgun (WGS) entry which is preliminary data.</text>
</comment>
<protein>
    <submittedName>
        <fullName evidence="9">M48 family metallopeptidase</fullName>
    </submittedName>
</protein>
<proteinExistence type="inferred from homology"/>
<keyword evidence="4 6" id="KW-0862">Zinc</keyword>
<evidence type="ECO:0000256" key="7">
    <source>
        <dbReference type="SAM" id="SignalP"/>
    </source>
</evidence>
<evidence type="ECO:0000313" key="10">
    <source>
        <dbReference type="Proteomes" id="UP001219956"/>
    </source>
</evidence>
<dbReference type="CDD" id="cd07331">
    <property type="entry name" value="M48C_Oma1_like"/>
    <property type="match status" value="1"/>
</dbReference>
<dbReference type="EMBL" id="JAQQLF010000001">
    <property type="protein sequence ID" value="MDC7715777.1"/>
    <property type="molecule type" value="Genomic_DNA"/>
</dbReference>
<evidence type="ECO:0000256" key="4">
    <source>
        <dbReference type="ARBA" id="ARBA00022833"/>
    </source>
</evidence>
<keyword evidence="7" id="KW-0732">Signal</keyword>
<dbReference type="InterPro" id="IPR001915">
    <property type="entry name" value="Peptidase_M48"/>
</dbReference>
<evidence type="ECO:0000259" key="8">
    <source>
        <dbReference type="Pfam" id="PF01435"/>
    </source>
</evidence>
<feature type="chain" id="PRO_5046115057" evidence="7">
    <location>
        <begin position="28"/>
        <end position="270"/>
    </location>
</feature>
<dbReference type="RefSeq" id="WP_272750262.1">
    <property type="nucleotide sequence ID" value="NZ_JAQQLF010000001.1"/>
</dbReference>
<name>A0ABT5IT93_9NEIS</name>
<gene>
    <name evidence="9" type="ORF">PQU95_00895</name>
</gene>
<dbReference type="Pfam" id="PF01435">
    <property type="entry name" value="Peptidase_M48"/>
    <property type="match status" value="1"/>
</dbReference>
<dbReference type="PROSITE" id="PS51257">
    <property type="entry name" value="PROKAR_LIPOPROTEIN"/>
    <property type="match status" value="1"/>
</dbReference>
<keyword evidence="10" id="KW-1185">Reference proteome</keyword>
<organism evidence="9 10">
    <name type="scientific">Vogesella aquatica</name>
    <dbReference type="NCBI Taxonomy" id="2984206"/>
    <lineage>
        <taxon>Bacteria</taxon>
        <taxon>Pseudomonadati</taxon>
        <taxon>Pseudomonadota</taxon>
        <taxon>Betaproteobacteria</taxon>
        <taxon>Neisseriales</taxon>
        <taxon>Chromobacteriaceae</taxon>
        <taxon>Vogesella</taxon>
    </lineage>
</organism>
<dbReference type="InterPro" id="IPR051156">
    <property type="entry name" value="Mito/Outer_Membr_Metalloprot"/>
</dbReference>
<accession>A0ABT5IT93</accession>
<comment type="cofactor">
    <cofactor evidence="6">
        <name>Zn(2+)</name>
        <dbReference type="ChEBI" id="CHEBI:29105"/>
    </cofactor>
    <text evidence="6">Binds 1 zinc ion per subunit.</text>
</comment>
<evidence type="ECO:0000256" key="1">
    <source>
        <dbReference type="ARBA" id="ARBA00022670"/>
    </source>
</evidence>
<feature type="domain" description="Peptidase M48" evidence="8">
    <location>
        <begin position="71"/>
        <end position="255"/>
    </location>
</feature>
<evidence type="ECO:0000256" key="6">
    <source>
        <dbReference type="RuleBase" id="RU003983"/>
    </source>
</evidence>
<sequence>MNKLATRTATALLLAAALAGCVNTTSSGEVGVKRKQFVLLSSQEVDQQSALAYSQELAKAKQAGALNADPATSRRVRAISDRLIRQVGAFRLDAMKWQWEVNVASVDELNAYCMAGGKIMVYTGLINKLKATDDELATVIGHEIAHALREHSREGMSEEYAKQAGLNIVGQLAGLSQTSMQLAALATDVALSKPHSRVMETEADTIGLELMARAGYNPQASVSLWQKMMKAGGGSGPGFLSTHPSGDARIGELQRLIPKVMPLYQSAKRA</sequence>
<keyword evidence="5 6" id="KW-0482">Metalloprotease</keyword>
<evidence type="ECO:0000256" key="2">
    <source>
        <dbReference type="ARBA" id="ARBA00022723"/>
    </source>
</evidence>
<reference evidence="9 10" key="1">
    <citation type="submission" date="2023-01" db="EMBL/GenBank/DDBJ databases">
        <title>Novel species of the genus Vogesella isolated from rivers.</title>
        <authorList>
            <person name="Lu H."/>
        </authorList>
    </citation>
    <scope>NUCLEOTIDE SEQUENCE [LARGE SCALE GENOMIC DNA]</scope>
    <source>
        <strain evidence="9 10">DC21W</strain>
    </source>
</reference>
<evidence type="ECO:0000313" key="9">
    <source>
        <dbReference type="EMBL" id="MDC7715777.1"/>
    </source>
</evidence>
<evidence type="ECO:0000256" key="3">
    <source>
        <dbReference type="ARBA" id="ARBA00022801"/>
    </source>
</evidence>
<dbReference type="PANTHER" id="PTHR22726">
    <property type="entry name" value="METALLOENDOPEPTIDASE OMA1"/>
    <property type="match status" value="1"/>
</dbReference>
<keyword evidence="3 6" id="KW-0378">Hydrolase</keyword>